<keyword evidence="6" id="KW-0411">Iron-sulfur</keyword>
<evidence type="ECO:0000256" key="3">
    <source>
        <dbReference type="ARBA" id="ARBA00022723"/>
    </source>
</evidence>
<reference evidence="10" key="1">
    <citation type="submission" date="2015-07" db="EMBL/GenBank/DDBJ databases">
        <title>Draft genome sequence of the purine-degrading Gottschalkia purinilyticum DSM 1384 (formerly Clostridium purinilyticum).</title>
        <authorList>
            <person name="Poehlein A."/>
            <person name="Schiel-Bengelsdorf B."/>
            <person name="Bengelsdorf F.R."/>
            <person name="Daniel R."/>
            <person name="Duerre P."/>
        </authorList>
    </citation>
    <scope>NUCLEOTIDE SEQUENCE [LARGE SCALE GENOMIC DNA]</scope>
    <source>
        <strain evidence="10">DSM 1384</strain>
    </source>
</reference>
<keyword evidence="4" id="KW-0663">Pyridoxal phosphate</keyword>
<dbReference type="Proteomes" id="UP000037267">
    <property type="component" value="Unassembled WGS sequence"/>
</dbReference>
<accession>A0A0L0WDI4</accession>
<dbReference type="NCBIfam" id="NF002806">
    <property type="entry name" value="PRK02948.1"/>
    <property type="match status" value="1"/>
</dbReference>
<dbReference type="PATRIC" id="fig|1503.3.peg.2188"/>
<dbReference type="AlphaFoldDB" id="A0A0L0WDI4"/>
<dbReference type="PANTHER" id="PTHR11601:SF50">
    <property type="entry name" value="CYSTEINE DESULFURASE ISCS 2-RELATED"/>
    <property type="match status" value="1"/>
</dbReference>
<dbReference type="Gene3D" id="3.90.1150.10">
    <property type="entry name" value="Aspartate Aminotransferase, domain 1"/>
    <property type="match status" value="1"/>
</dbReference>
<dbReference type="OrthoDB" id="9808002at2"/>
<dbReference type="EC" id="2.8.1.7" evidence="9"/>
<dbReference type="InterPro" id="IPR015422">
    <property type="entry name" value="PyrdxlP-dep_Trfase_small"/>
</dbReference>
<dbReference type="Gene3D" id="3.40.640.10">
    <property type="entry name" value="Type I PLP-dependent aspartate aminotransferase-like (Major domain)"/>
    <property type="match status" value="1"/>
</dbReference>
<evidence type="ECO:0000256" key="6">
    <source>
        <dbReference type="ARBA" id="ARBA00023014"/>
    </source>
</evidence>
<keyword evidence="9" id="KW-0808">Transferase</keyword>
<organism evidence="9 10">
    <name type="scientific">Gottschalkia purinilytica</name>
    <name type="common">Clostridium purinilyticum</name>
    <dbReference type="NCBI Taxonomy" id="1503"/>
    <lineage>
        <taxon>Bacteria</taxon>
        <taxon>Bacillati</taxon>
        <taxon>Bacillota</taxon>
        <taxon>Tissierellia</taxon>
        <taxon>Tissierellales</taxon>
        <taxon>Gottschalkiaceae</taxon>
        <taxon>Gottschalkia</taxon>
    </lineage>
</organism>
<keyword evidence="5" id="KW-0408">Iron</keyword>
<proteinExistence type="inferred from homology"/>
<dbReference type="PIRSF" id="PIRSF005572">
    <property type="entry name" value="NifS"/>
    <property type="match status" value="1"/>
</dbReference>
<evidence type="ECO:0000313" key="9">
    <source>
        <dbReference type="EMBL" id="KNF09539.1"/>
    </source>
</evidence>
<dbReference type="InterPro" id="IPR020578">
    <property type="entry name" value="Aminotrans_V_PyrdxlP_BS"/>
</dbReference>
<dbReference type="GO" id="GO:0031071">
    <property type="term" value="F:cysteine desulfurase activity"/>
    <property type="evidence" value="ECO:0007669"/>
    <property type="project" value="UniProtKB-EC"/>
</dbReference>
<comment type="caution">
    <text evidence="9">The sequence shown here is derived from an EMBL/GenBank/DDBJ whole genome shotgun (WGS) entry which is preliminary data.</text>
</comment>
<dbReference type="InterPro" id="IPR015421">
    <property type="entry name" value="PyrdxlP-dep_Trfase_major"/>
</dbReference>
<gene>
    <name evidence="9" type="primary">iscS</name>
    <name evidence="9" type="ORF">CLPU_3c03190</name>
</gene>
<dbReference type="PROSITE" id="PS00595">
    <property type="entry name" value="AA_TRANSFER_CLASS_5"/>
    <property type="match status" value="1"/>
</dbReference>
<keyword evidence="10" id="KW-1185">Reference proteome</keyword>
<feature type="domain" description="Aminotransferase class V" evidence="8">
    <location>
        <begin position="3"/>
        <end position="368"/>
    </location>
</feature>
<dbReference type="GO" id="GO:0051536">
    <property type="term" value="F:iron-sulfur cluster binding"/>
    <property type="evidence" value="ECO:0007669"/>
    <property type="project" value="UniProtKB-KW"/>
</dbReference>
<evidence type="ECO:0000256" key="1">
    <source>
        <dbReference type="ARBA" id="ARBA00001933"/>
    </source>
</evidence>
<dbReference type="EMBL" id="LGSS01000003">
    <property type="protein sequence ID" value="KNF09539.1"/>
    <property type="molecule type" value="Genomic_DNA"/>
</dbReference>
<evidence type="ECO:0000256" key="2">
    <source>
        <dbReference type="ARBA" id="ARBA00006490"/>
    </source>
</evidence>
<dbReference type="STRING" id="1503.CLPU_3c03190"/>
<comment type="cofactor">
    <cofactor evidence="1 7">
        <name>pyridoxal 5'-phosphate</name>
        <dbReference type="ChEBI" id="CHEBI:597326"/>
    </cofactor>
</comment>
<sequence length="385" mass="43669">MKVYLDNSATTRPRDEVIECMIYMLKEEYGNPSSLHRMGLEVEKKVENSRKIISEFLKVNKEEIFFTSGGTESNNIAIQGIVNKYSKKGNHIITTKIEHSSVLNIFKHYESKSFEVTYLDIDEYGFIDLVQLERSITDKTILISTMLVNNEIGTVQDINKIRDIINRKNKSIKLHVDGIQAFGKINVDLNKMGIDAFTFSGHKIHGPKGIGGIFIKKDLKLESIIFGGNQENGIRSGTENTPGIVGLGKAVEILKSKHKEEREHILSLKKYFLQRIENEISNIKINSLTDERCAPHILNISFMGIKGEILLHYLEEDRIYVSTASACSSKGKGKSHVLKSLGLSEKEIEGAIRFSFAYSNTLEELDYVIEKLKYSVDEIRKITMR</sequence>
<evidence type="ECO:0000259" key="8">
    <source>
        <dbReference type="Pfam" id="PF00266"/>
    </source>
</evidence>
<dbReference type="Pfam" id="PF00266">
    <property type="entry name" value="Aminotran_5"/>
    <property type="match status" value="1"/>
</dbReference>
<dbReference type="GO" id="GO:0046872">
    <property type="term" value="F:metal ion binding"/>
    <property type="evidence" value="ECO:0007669"/>
    <property type="project" value="UniProtKB-KW"/>
</dbReference>
<name>A0A0L0WDI4_GOTPU</name>
<comment type="similarity">
    <text evidence="2">Belongs to the class-V pyridoxal-phosphate-dependent aminotransferase family. NifS/IscS subfamily.</text>
</comment>
<protein>
    <submittedName>
        <fullName evidence="9">Cysteine desulfurase IscS</fullName>
        <ecNumber evidence="9">2.8.1.7</ecNumber>
    </submittedName>
</protein>
<dbReference type="PANTHER" id="PTHR11601">
    <property type="entry name" value="CYSTEINE DESULFURYLASE FAMILY MEMBER"/>
    <property type="match status" value="1"/>
</dbReference>
<evidence type="ECO:0000256" key="5">
    <source>
        <dbReference type="ARBA" id="ARBA00023004"/>
    </source>
</evidence>
<dbReference type="Gene3D" id="1.10.260.50">
    <property type="match status" value="1"/>
</dbReference>
<evidence type="ECO:0000313" key="10">
    <source>
        <dbReference type="Proteomes" id="UP000037267"/>
    </source>
</evidence>
<dbReference type="InterPro" id="IPR000192">
    <property type="entry name" value="Aminotrans_V_dom"/>
</dbReference>
<evidence type="ECO:0000256" key="4">
    <source>
        <dbReference type="ARBA" id="ARBA00022898"/>
    </source>
</evidence>
<dbReference type="InterPro" id="IPR016454">
    <property type="entry name" value="Cysteine_dSase"/>
</dbReference>
<keyword evidence="3" id="KW-0479">Metal-binding</keyword>
<evidence type="ECO:0000256" key="7">
    <source>
        <dbReference type="RuleBase" id="RU004504"/>
    </source>
</evidence>
<dbReference type="FunFam" id="3.40.640.10:FF:000084">
    <property type="entry name" value="IscS-like cysteine desulfurase"/>
    <property type="match status" value="1"/>
</dbReference>
<dbReference type="RefSeq" id="WP_050354512.1">
    <property type="nucleotide sequence ID" value="NZ_LGSS01000003.1"/>
</dbReference>
<dbReference type="SUPFAM" id="SSF53383">
    <property type="entry name" value="PLP-dependent transferases"/>
    <property type="match status" value="1"/>
</dbReference>
<dbReference type="InterPro" id="IPR015424">
    <property type="entry name" value="PyrdxlP-dep_Trfase"/>
</dbReference>